<dbReference type="GO" id="GO:0000724">
    <property type="term" value="P:double-strand break repair via homologous recombination"/>
    <property type="evidence" value="ECO:0007669"/>
    <property type="project" value="TreeGrafter"/>
</dbReference>
<dbReference type="AlphaFoldDB" id="A0A4U1F7A1"/>
<feature type="domain" description="DUF4502" evidence="2">
    <location>
        <begin position="16"/>
        <end position="345"/>
    </location>
</feature>
<evidence type="ECO:0000256" key="1">
    <source>
        <dbReference type="SAM" id="MobiDB-lite"/>
    </source>
</evidence>
<evidence type="ECO:0000313" key="4">
    <source>
        <dbReference type="EMBL" id="TKC45234.1"/>
    </source>
</evidence>
<dbReference type="InterPro" id="IPR028032">
    <property type="entry name" value="DUF4503"/>
</dbReference>
<dbReference type="InterPro" id="IPR053054">
    <property type="entry name" value="DNA_repair-scaffolding"/>
</dbReference>
<name>A0A4U1F7A1_MONMO</name>
<organism evidence="4 5">
    <name type="scientific">Monodon monoceros</name>
    <name type="common">Narwhal</name>
    <name type="synonym">Ceratodon monodon</name>
    <dbReference type="NCBI Taxonomy" id="40151"/>
    <lineage>
        <taxon>Eukaryota</taxon>
        <taxon>Metazoa</taxon>
        <taxon>Chordata</taxon>
        <taxon>Craniata</taxon>
        <taxon>Vertebrata</taxon>
        <taxon>Euteleostomi</taxon>
        <taxon>Mammalia</taxon>
        <taxon>Eutheria</taxon>
        <taxon>Laurasiatheria</taxon>
        <taxon>Artiodactyla</taxon>
        <taxon>Whippomorpha</taxon>
        <taxon>Cetacea</taxon>
        <taxon>Odontoceti</taxon>
        <taxon>Monodontidae</taxon>
        <taxon>Monodon</taxon>
    </lineage>
</organism>
<sequence>MTTCVNGHMNLIPTMTKKSLTAEKKTTTEKHLELSSGPKTEPTTSKSTSGLTAITWSSSGSDLSDEDKTIFKSQRENGHGSRIGRFYSRNIFSPEDGASEDDLQVIDWEIDSDREDPCDEFEDRESVVEISDHASCTSSRSLTPPETLPELPKTNPTEILEYSSDSEKDDESENVLFIDSESSHKYHVDFGSDGKQVMERPINPRVKSTEAILHTPQKETKLPKTPENSAKKKKLLRGGLAERLNGLQNRERSAVSLWRHQYLSYQRTLSGIKSGILTVKILELHEECTIQVAMCEQLSGLQADSSSQGGAPGTGLRVLFAKETARCLRGLPQDIIRIYPPWQKLIIPNGSCPVILNTYFCQKVVAKEDSKTTHEVHSWDTPLPRRSIILAQMFRLQSLTNNSPENQVMCGGHTTVGTDWTLRPEQAELGFPARTPLRDSLLDAVESQGVATWSGAGVRVVVQRVYSLRCRCQQADGTDPPGVRKDENERFPTMMCFAHQGYYIFGSKYIHRGRLSANVRLCLNFEFLPGTLCSRGLFFAPGSPAVAAPGLAPVLFLLSEQLRASGMTELFSLIDTMWPPVAPLKAPGHGPAFEVNSSLLEPRELWLVVTDVTLQTQDEGSGLPKTMPVRVAPSCVLGQEVRDTLSEATSKSFFFRDALRDQGQLVCIGRTVLLLPKPHLGVASGVWELTSPVRLDELDSVTRVNSICSVQGAVVAVDESTACSWPACDLCGGERLERRPEDRRHLQVFLDCPLRPQCTVRVKLLQHSISSLLRFAACEDGGEKVHSPKSRESDEDFTREPRLHSRNKMCRFRAGTHTCL</sequence>
<dbReference type="Pfam" id="PF14951">
    <property type="entry name" value="DUF4503"/>
    <property type="match status" value="1"/>
</dbReference>
<dbReference type="GO" id="GO:0000228">
    <property type="term" value="C:nuclear chromosome"/>
    <property type="evidence" value="ECO:0007669"/>
    <property type="project" value="TreeGrafter"/>
</dbReference>
<feature type="compositionally biased region" description="Low complexity" evidence="1">
    <location>
        <begin position="35"/>
        <end position="50"/>
    </location>
</feature>
<evidence type="ECO:0000313" key="5">
    <source>
        <dbReference type="Proteomes" id="UP000308365"/>
    </source>
</evidence>
<protein>
    <recommendedName>
        <fullName evidence="6">DNA repair-scaffolding protein</fullName>
    </recommendedName>
</protein>
<dbReference type="PANTHER" id="PTHR34347">
    <property type="entry name" value="DNA REPAIR-SCAFFOLDING PROTEIN SPIDR"/>
    <property type="match status" value="1"/>
</dbReference>
<dbReference type="Proteomes" id="UP000308365">
    <property type="component" value="Unassembled WGS sequence"/>
</dbReference>
<feature type="region of interest" description="Disordered" evidence="1">
    <location>
        <begin position="130"/>
        <end position="156"/>
    </location>
</feature>
<gene>
    <name evidence="4" type="ORF">EI555_010274</name>
</gene>
<dbReference type="GO" id="GO:0005654">
    <property type="term" value="C:nucleoplasm"/>
    <property type="evidence" value="ECO:0007669"/>
    <property type="project" value="TreeGrafter"/>
</dbReference>
<feature type="domain" description="DUF4503" evidence="3">
    <location>
        <begin position="597"/>
        <end position="787"/>
    </location>
</feature>
<dbReference type="EMBL" id="RWIC01000341">
    <property type="protein sequence ID" value="TKC45234.1"/>
    <property type="molecule type" value="Genomic_DNA"/>
</dbReference>
<accession>A0A4U1F7A1</accession>
<reference evidence="5" key="1">
    <citation type="journal article" date="2019" name="IScience">
        <title>Narwhal Genome Reveals Long-Term Low Genetic Diversity despite Current Large Abundance Size.</title>
        <authorList>
            <person name="Westbury M.V."/>
            <person name="Petersen B."/>
            <person name="Garde E."/>
            <person name="Heide-Jorgensen M.P."/>
            <person name="Lorenzen E.D."/>
        </authorList>
    </citation>
    <scope>NUCLEOTIDE SEQUENCE [LARGE SCALE GENOMIC DNA]</scope>
</reference>
<feature type="compositionally biased region" description="Polar residues" evidence="1">
    <location>
        <begin position="51"/>
        <end position="62"/>
    </location>
</feature>
<evidence type="ECO:0008006" key="6">
    <source>
        <dbReference type="Google" id="ProtNLM"/>
    </source>
</evidence>
<proteinExistence type="predicted"/>
<evidence type="ECO:0000259" key="2">
    <source>
        <dbReference type="Pfam" id="PF14950"/>
    </source>
</evidence>
<dbReference type="PANTHER" id="PTHR34347:SF1">
    <property type="entry name" value="DNA REPAIR-SCAFFOLDING PROTEIN"/>
    <property type="match status" value="1"/>
</dbReference>
<feature type="compositionally biased region" description="Low complexity" evidence="1">
    <location>
        <begin position="142"/>
        <end position="156"/>
    </location>
</feature>
<dbReference type="Pfam" id="PF14950">
    <property type="entry name" value="DUF4502"/>
    <property type="match status" value="1"/>
</dbReference>
<dbReference type="InterPro" id="IPR028026">
    <property type="entry name" value="DUF4502"/>
</dbReference>
<evidence type="ECO:0000259" key="3">
    <source>
        <dbReference type="Pfam" id="PF14951"/>
    </source>
</evidence>
<comment type="caution">
    <text evidence="4">The sequence shown here is derived from an EMBL/GenBank/DDBJ whole genome shotgun (WGS) entry which is preliminary data.</text>
</comment>
<feature type="region of interest" description="Disordered" evidence="1">
    <location>
        <begin position="15"/>
        <end position="65"/>
    </location>
</feature>
<dbReference type="GO" id="GO:0070202">
    <property type="term" value="P:regulation of establishment of protein localization to chromosome"/>
    <property type="evidence" value="ECO:0007669"/>
    <property type="project" value="TreeGrafter"/>
</dbReference>
<feature type="compositionally biased region" description="Basic and acidic residues" evidence="1">
    <location>
        <begin position="20"/>
        <end position="33"/>
    </location>
</feature>